<name>A0ABD5RZ57_9EURY</name>
<evidence type="ECO:0000313" key="4">
    <source>
        <dbReference type="Proteomes" id="UP001596328"/>
    </source>
</evidence>
<protein>
    <submittedName>
        <fullName evidence="3">MarR family transcriptional regulator</fullName>
    </submittedName>
</protein>
<evidence type="ECO:0000313" key="3">
    <source>
        <dbReference type="EMBL" id="MFC6724287.1"/>
    </source>
</evidence>
<feature type="domain" description="HVO-A0261-like N-terminal" evidence="2">
    <location>
        <begin position="55"/>
        <end position="110"/>
    </location>
</feature>
<dbReference type="Proteomes" id="UP001596328">
    <property type="component" value="Unassembled WGS sequence"/>
</dbReference>
<dbReference type="SUPFAM" id="SSF46785">
    <property type="entry name" value="Winged helix' DNA-binding domain"/>
    <property type="match status" value="1"/>
</dbReference>
<dbReference type="InterPro" id="IPR036388">
    <property type="entry name" value="WH-like_DNA-bd_sf"/>
</dbReference>
<feature type="compositionally biased region" description="Basic and acidic residues" evidence="1">
    <location>
        <begin position="1"/>
        <end position="37"/>
    </location>
</feature>
<dbReference type="InterPro" id="IPR036390">
    <property type="entry name" value="WH_DNA-bd_sf"/>
</dbReference>
<accession>A0ABD5RZ57</accession>
<dbReference type="AlphaFoldDB" id="A0ABD5RZ57"/>
<feature type="non-terminal residue" evidence="3">
    <location>
        <position position="110"/>
    </location>
</feature>
<evidence type="ECO:0000259" key="2">
    <source>
        <dbReference type="Pfam" id="PF25213"/>
    </source>
</evidence>
<evidence type="ECO:0000256" key="1">
    <source>
        <dbReference type="SAM" id="MobiDB-lite"/>
    </source>
</evidence>
<dbReference type="Gene3D" id="1.10.10.10">
    <property type="entry name" value="Winged helix-like DNA-binding domain superfamily/Winged helix DNA-binding domain"/>
    <property type="match status" value="1"/>
</dbReference>
<dbReference type="EMBL" id="JBHSWU010000140">
    <property type="protein sequence ID" value="MFC6724287.1"/>
    <property type="molecule type" value="Genomic_DNA"/>
</dbReference>
<feature type="region of interest" description="Disordered" evidence="1">
    <location>
        <begin position="1"/>
        <end position="52"/>
    </location>
</feature>
<gene>
    <name evidence="3" type="ORF">ACFQE1_07850</name>
</gene>
<sequence>MGTREDEIERETEPEGGTRDEGEQNRGQGRKSEEARGCDGGPVHGRAGSREHEIVTTALDRFDLLELLLDEPADKRELTAALPVSRSTVNRALRDLERLDLVERVDGAYR</sequence>
<dbReference type="Pfam" id="PF25213">
    <property type="entry name" value="HVO_A0261_N"/>
    <property type="match status" value="1"/>
</dbReference>
<reference evidence="3 4" key="1">
    <citation type="journal article" date="2019" name="Int. J. Syst. Evol. Microbiol.">
        <title>The Global Catalogue of Microorganisms (GCM) 10K type strain sequencing project: providing services to taxonomists for standard genome sequencing and annotation.</title>
        <authorList>
            <consortium name="The Broad Institute Genomics Platform"/>
            <consortium name="The Broad Institute Genome Sequencing Center for Infectious Disease"/>
            <person name="Wu L."/>
            <person name="Ma J."/>
        </authorList>
    </citation>
    <scope>NUCLEOTIDE SEQUENCE [LARGE SCALE GENOMIC DNA]</scope>
    <source>
        <strain evidence="3 4">NBRC 111368</strain>
    </source>
</reference>
<proteinExistence type="predicted"/>
<organism evidence="3 4">
    <name type="scientific">Halobium palmae</name>
    <dbReference type="NCBI Taxonomy" id="1776492"/>
    <lineage>
        <taxon>Archaea</taxon>
        <taxon>Methanobacteriati</taxon>
        <taxon>Methanobacteriota</taxon>
        <taxon>Stenosarchaea group</taxon>
        <taxon>Halobacteria</taxon>
        <taxon>Halobacteriales</taxon>
        <taxon>Haloferacaceae</taxon>
        <taxon>Halobium</taxon>
    </lineage>
</organism>
<comment type="caution">
    <text evidence="3">The sequence shown here is derived from an EMBL/GenBank/DDBJ whole genome shotgun (WGS) entry which is preliminary data.</text>
</comment>
<dbReference type="InterPro" id="IPR057527">
    <property type="entry name" value="HVO_A0261-like_N"/>
</dbReference>
<keyword evidence="4" id="KW-1185">Reference proteome</keyword>